<dbReference type="AlphaFoldDB" id="A0A6A4H0V9"/>
<keyword evidence="2" id="KW-1185">Reference proteome</keyword>
<sequence>MLCLWTLAGFRTKLPADIFRNSPAIMHHLDGLTRVDLGKDVARLRGIWVGNCREAWVPLNFFRVLYRHNKSQPRDSGPSTRICVYKRGLSISMLCKGPAYISCPNAYIWKLEVYFRSSWKFRFPMDQAFLGLYWCACIWRPMAFLESEESSAPCQWYASHVRGEIMLQRFKVPLVHFVVRV</sequence>
<gene>
    <name evidence="1" type="ORF">BT96DRAFT_310606</name>
</gene>
<protein>
    <submittedName>
        <fullName evidence="1">Uncharacterized protein</fullName>
    </submittedName>
</protein>
<name>A0A6A4H0V9_9AGAR</name>
<proteinExistence type="predicted"/>
<accession>A0A6A4H0V9</accession>
<reference evidence="1" key="1">
    <citation type="journal article" date="2019" name="Environ. Microbiol.">
        <title>Fungal ecological strategies reflected in gene transcription - a case study of two litter decomposers.</title>
        <authorList>
            <person name="Barbi F."/>
            <person name="Kohler A."/>
            <person name="Barry K."/>
            <person name="Baskaran P."/>
            <person name="Daum C."/>
            <person name="Fauchery L."/>
            <person name="Ihrmark K."/>
            <person name="Kuo A."/>
            <person name="LaButti K."/>
            <person name="Lipzen A."/>
            <person name="Morin E."/>
            <person name="Grigoriev I.V."/>
            <person name="Henrissat B."/>
            <person name="Lindahl B."/>
            <person name="Martin F."/>
        </authorList>
    </citation>
    <scope>NUCLEOTIDE SEQUENCE</scope>
    <source>
        <strain evidence="1">JB14</strain>
    </source>
</reference>
<evidence type="ECO:0000313" key="2">
    <source>
        <dbReference type="Proteomes" id="UP000799118"/>
    </source>
</evidence>
<evidence type="ECO:0000313" key="1">
    <source>
        <dbReference type="EMBL" id="KAE9391386.1"/>
    </source>
</evidence>
<dbReference type="Proteomes" id="UP000799118">
    <property type="component" value="Unassembled WGS sequence"/>
</dbReference>
<dbReference type="EMBL" id="ML769626">
    <property type="protein sequence ID" value="KAE9391386.1"/>
    <property type="molecule type" value="Genomic_DNA"/>
</dbReference>
<organism evidence="1 2">
    <name type="scientific">Gymnopus androsaceus JB14</name>
    <dbReference type="NCBI Taxonomy" id="1447944"/>
    <lineage>
        <taxon>Eukaryota</taxon>
        <taxon>Fungi</taxon>
        <taxon>Dikarya</taxon>
        <taxon>Basidiomycota</taxon>
        <taxon>Agaricomycotina</taxon>
        <taxon>Agaricomycetes</taxon>
        <taxon>Agaricomycetidae</taxon>
        <taxon>Agaricales</taxon>
        <taxon>Marasmiineae</taxon>
        <taxon>Omphalotaceae</taxon>
        <taxon>Gymnopus</taxon>
    </lineage>
</organism>